<evidence type="ECO:0000256" key="4">
    <source>
        <dbReference type="ARBA" id="ARBA00022980"/>
    </source>
</evidence>
<dbReference type="FunFam" id="1.10.455.10:FF:000001">
    <property type="entry name" value="30S ribosomal protein S7"/>
    <property type="match status" value="1"/>
</dbReference>
<dbReference type="EMBL" id="SJPG01000001">
    <property type="protein sequence ID" value="TWT63558.1"/>
    <property type="molecule type" value="Genomic_DNA"/>
</dbReference>
<comment type="similarity">
    <text evidence="1 6">Belongs to the universal ribosomal protein uS7 family.</text>
</comment>
<dbReference type="GO" id="GO:0019843">
    <property type="term" value="F:rRNA binding"/>
    <property type="evidence" value="ECO:0007669"/>
    <property type="project" value="UniProtKB-UniRule"/>
</dbReference>
<comment type="function">
    <text evidence="6">One of the primary rRNA binding proteins, it binds directly to 16S rRNA where it nucleates assembly of the head domain of the 30S subunit. Is located at the subunit interface close to the decoding center, probably blocks exit of the E-site tRNA.</text>
</comment>
<feature type="domain" description="Small ribosomal subunit protein uS7" evidence="7">
    <location>
        <begin position="4"/>
        <end position="150"/>
    </location>
</feature>
<dbReference type="Pfam" id="PF00177">
    <property type="entry name" value="Ribosomal_S7"/>
    <property type="match status" value="1"/>
</dbReference>
<dbReference type="OrthoDB" id="9807653at2"/>
<evidence type="ECO:0000313" key="8">
    <source>
        <dbReference type="EMBL" id="TWT63558.1"/>
    </source>
</evidence>
<evidence type="ECO:0000256" key="3">
    <source>
        <dbReference type="ARBA" id="ARBA00022884"/>
    </source>
</evidence>
<dbReference type="Gene3D" id="1.10.455.10">
    <property type="entry name" value="Ribosomal protein S7 domain"/>
    <property type="match status" value="1"/>
</dbReference>
<dbReference type="InterPro" id="IPR036823">
    <property type="entry name" value="Ribosomal_uS7_dom_sf"/>
</dbReference>
<comment type="subunit">
    <text evidence="6">Part of the 30S ribosomal subunit. Contacts proteins S9 and S11.</text>
</comment>
<dbReference type="GO" id="GO:0015935">
    <property type="term" value="C:small ribosomal subunit"/>
    <property type="evidence" value="ECO:0007669"/>
    <property type="project" value="InterPro"/>
</dbReference>
<comment type="caution">
    <text evidence="8">The sequence shown here is derived from an EMBL/GenBank/DDBJ whole genome shotgun (WGS) entry which is preliminary data.</text>
</comment>
<dbReference type="PIRSF" id="PIRSF002122">
    <property type="entry name" value="RPS7p_RPS7a_RPS5e_RPS7o"/>
    <property type="match status" value="1"/>
</dbReference>
<evidence type="ECO:0000259" key="7">
    <source>
        <dbReference type="Pfam" id="PF00177"/>
    </source>
</evidence>
<dbReference type="AlphaFoldDB" id="A0A5C5XLI9"/>
<dbReference type="InterPro" id="IPR023798">
    <property type="entry name" value="Ribosomal_uS7_dom"/>
</dbReference>
<keyword evidence="9" id="KW-1185">Reference proteome</keyword>
<organism evidence="8 9">
    <name type="scientific">Rubinisphaera italica</name>
    <dbReference type="NCBI Taxonomy" id="2527969"/>
    <lineage>
        <taxon>Bacteria</taxon>
        <taxon>Pseudomonadati</taxon>
        <taxon>Planctomycetota</taxon>
        <taxon>Planctomycetia</taxon>
        <taxon>Planctomycetales</taxon>
        <taxon>Planctomycetaceae</taxon>
        <taxon>Rubinisphaera</taxon>
    </lineage>
</organism>
<dbReference type="HAMAP" id="MF_00480_B">
    <property type="entry name" value="Ribosomal_uS7_B"/>
    <property type="match status" value="1"/>
</dbReference>
<keyword evidence="6" id="KW-0820">tRNA-binding</keyword>
<dbReference type="InterPro" id="IPR000235">
    <property type="entry name" value="Ribosomal_uS7"/>
</dbReference>
<name>A0A5C5XLI9_9PLAN</name>
<protein>
    <recommendedName>
        <fullName evidence="6">Small ribosomal subunit protein uS7</fullName>
    </recommendedName>
</protein>
<evidence type="ECO:0000256" key="5">
    <source>
        <dbReference type="ARBA" id="ARBA00023274"/>
    </source>
</evidence>
<accession>A0A5C5XLI9</accession>
<dbReference type="InterPro" id="IPR005717">
    <property type="entry name" value="Ribosomal_uS7_bac/org-type"/>
</dbReference>
<keyword evidence="3 6" id="KW-0694">RNA-binding</keyword>
<dbReference type="Proteomes" id="UP000316095">
    <property type="component" value="Unassembled WGS sequence"/>
</dbReference>
<keyword evidence="4 6" id="KW-0689">Ribosomal protein</keyword>
<dbReference type="CDD" id="cd14869">
    <property type="entry name" value="uS7_Bacteria"/>
    <property type="match status" value="1"/>
</dbReference>
<dbReference type="GO" id="GO:0006412">
    <property type="term" value="P:translation"/>
    <property type="evidence" value="ECO:0007669"/>
    <property type="project" value="UniProtKB-UniRule"/>
</dbReference>
<dbReference type="RefSeq" id="WP_146505286.1">
    <property type="nucleotide sequence ID" value="NZ_SJPG01000001.1"/>
</dbReference>
<dbReference type="SUPFAM" id="SSF47973">
    <property type="entry name" value="Ribosomal protein S7"/>
    <property type="match status" value="1"/>
</dbReference>
<proteinExistence type="inferred from homology"/>
<evidence type="ECO:0000256" key="6">
    <source>
        <dbReference type="HAMAP-Rule" id="MF_00480"/>
    </source>
</evidence>
<evidence type="ECO:0000313" key="9">
    <source>
        <dbReference type="Proteomes" id="UP000316095"/>
    </source>
</evidence>
<dbReference type="NCBIfam" id="TIGR01029">
    <property type="entry name" value="rpsG_bact"/>
    <property type="match status" value="1"/>
</dbReference>
<keyword evidence="5 6" id="KW-0687">Ribonucleoprotein</keyword>
<keyword evidence="2 6" id="KW-0699">rRNA-binding</keyword>
<dbReference type="GO" id="GO:0000049">
    <property type="term" value="F:tRNA binding"/>
    <property type="evidence" value="ECO:0007669"/>
    <property type="project" value="UniProtKB-UniRule"/>
</dbReference>
<dbReference type="GO" id="GO:0003735">
    <property type="term" value="F:structural constituent of ribosome"/>
    <property type="evidence" value="ECO:0007669"/>
    <property type="project" value="InterPro"/>
</dbReference>
<evidence type="ECO:0000256" key="2">
    <source>
        <dbReference type="ARBA" id="ARBA00022730"/>
    </source>
</evidence>
<evidence type="ECO:0000256" key="1">
    <source>
        <dbReference type="ARBA" id="ARBA00007151"/>
    </source>
</evidence>
<dbReference type="PANTHER" id="PTHR11205">
    <property type="entry name" value="RIBOSOMAL PROTEIN S7"/>
    <property type="match status" value="1"/>
</dbReference>
<sequence>MAKRFTASVSQLKPDPRFNSILASKFVNCLMLDGKKSTAQRAFYDALEIIKQRMPEDSEIEVFERALENCKPYIEVKSKRVGGATYQVPTPVKPKRQQTLAIRWVLAAARGRKGRPISQSLAEEFMSASRREGTAMTTRENVHRMADANKAFAHFAW</sequence>
<gene>
    <name evidence="6 8" type="primary">rpsG</name>
    <name evidence="8" type="ORF">Pan54_43110</name>
</gene>
<reference evidence="8 9" key="1">
    <citation type="submission" date="2019-02" db="EMBL/GenBank/DDBJ databases">
        <title>Deep-cultivation of Planctomycetes and their phenomic and genomic characterization uncovers novel biology.</title>
        <authorList>
            <person name="Wiegand S."/>
            <person name="Jogler M."/>
            <person name="Boedeker C."/>
            <person name="Pinto D."/>
            <person name="Vollmers J."/>
            <person name="Rivas-Marin E."/>
            <person name="Kohn T."/>
            <person name="Peeters S.H."/>
            <person name="Heuer A."/>
            <person name="Rast P."/>
            <person name="Oberbeckmann S."/>
            <person name="Bunk B."/>
            <person name="Jeske O."/>
            <person name="Meyerdierks A."/>
            <person name="Storesund J.E."/>
            <person name="Kallscheuer N."/>
            <person name="Luecker S."/>
            <person name="Lage O.M."/>
            <person name="Pohl T."/>
            <person name="Merkel B.J."/>
            <person name="Hornburger P."/>
            <person name="Mueller R.-W."/>
            <person name="Bruemmer F."/>
            <person name="Labrenz M."/>
            <person name="Spormann A.M."/>
            <person name="Op Den Camp H."/>
            <person name="Overmann J."/>
            <person name="Amann R."/>
            <person name="Jetten M.S.M."/>
            <person name="Mascher T."/>
            <person name="Medema M.H."/>
            <person name="Devos D.P."/>
            <person name="Kaster A.-K."/>
            <person name="Ovreas L."/>
            <person name="Rohde M."/>
            <person name="Galperin M.Y."/>
            <person name="Jogler C."/>
        </authorList>
    </citation>
    <scope>NUCLEOTIDE SEQUENCE [LARGE SCALE GENOMIC DNA]</scope>
    <source>
        <strain evidence="8 9">Pan54</strain>
    </source>
</reference>